<evidence type="ECO:0000313" key="8">
    <source>
        <dbReference type="EMBL" id="UXP32646.1"/>
    </source>
</evidence>
<comment type="similarity">
    <text evidence="1">Belongs to the sigma-70 factor family. ECF subfamily.</text>
</comment>
<keyword evidence="3" id="KW-0731">Sigma factor</keyword>
<dbReference type="CDD" id="cd06171">
    <property type="entry name" value="Sigma70_r4"/>
    <property type="match status" value="1"/>
</dbReference>
<dbReference type="InterPro" id="IPR007627">
    <property type="entry name" value="RNA_pol_sigma70_r2"/>
</dbReference>
<reference evidence="8" key="1">
    <citation type="submission" date="2022-09" db="EMBL/GenBank/DDBJ databases">
        <title>Comparative genomics and taxonomic characterization of three novel marine species of genus Reichenbachiella exhibiting antioxidant and polysaccharide degradation activities.</title>
        <authorList>
            <person name="Muhammad N."/>
            <person name="Lee Y.-J."/>
            <person name="Ko J."/>
            <person name="Kim S.-G."/>
        </authorList>
    </citation>
    <scope>NUCLEOTIDE SEQUENCE</scope>
    <source>
        <strain evidence="8">BKB1-1</strain>
    </source>
</reference>
<evidence type="ECO:0000259" key="7">
    <source>
        <dbReference type="Pfam" id="PF08281"/>
    </source>
</evidence>
<keyword evidence="9" id="KW-1185">Reference proteome</keyword>
<dbReference type="InterPro" id="IPR014284">
    <property type="entry name" value="RNA_pol_sigma-70_dom"/>
</dbReference>
<dbReference type="Pfam" id="PF08281">
    <property type="entry name" value="Sigma70_r4_2"/>
    <property type="match status" value="1"/>
</dbReference>
<dbReference type="SUPFAM" id="SSF88659">
    <property type="entry name" value="Sigma3 and sigma4 domains of RNA polymerase sigma factors"/>
    <property type="match status" value="1"/>
</dbReference>
<dbReference type="PANTHER" id="PTHR43133:SF8">
    <property type="entry name" value="RNA POLYMERASE SIGMA FACTOR HI_1459-RELATED"/>
    <property type="match status" value="1"/>
</dbReference>
<evidence type="ECO:0000313" key="9">
    <source>
        <dbReference type="Proteomes" id="UP001065174"/>
    </source>
</evidence>
<dbReference type="InterPro" id="IPR013325">
    <property type="entry name" value="RNA_pol_sigma_r2"/>
</dbReference>
<keyword evidence="2" id="KW-0805">Transcription regulation</keyword>
<dbReference type="InterPro" id="IPR036388">
    <property type="entry name" value="WH-like_DNA-bd_sf"/>
</dbReference>
<dbReference type="Proteomes" id="UP001065174">
    <property type="component" value="Chromosome"/>
</dbReference>
<dbReference type="EMBL" id="CP106679">
    <property type="protein sequence ID" value="UXP32646.1"/>
    <property type="molecule type" value="Genomic_DNA"/>
</dbReference>
<keyword evidence="5" id="KW-0804">Transcription</keyword>
<accession>A0ABY6CQ69</accession>
<gene>
    <name evidence="8" type="ORF">N6H18_01515</name>
</gene>
<name>A0ABY6CQ69_9BACT</name>
<dbReference type="SUPFAM" id="SSF88946">
    <property type="entry name" value="Sigma2 domain of RNA polymerase sigma factors"/>
    <property type="match status" value="1"/>
</dbReference>
<evidence type="ECO:0000259" key="6">
    <source>
        <dbReference type="Pfam" id="PF04542"/>
    </source>
</evidence>
<sequence>MSHHITDHELIEKIKKGDQASFTILVNRHKNYALTIAKRIVLVQEDAEEIAHDAFVKAYTSLGSFKYESKFTTWFYRIVVNMAISRGRKKKLDVIEISEGHSDFVGDSGTAELDTKDRNYYLNLAISRLSQDDRLIITLYYLDELDMEEVAAISGFDKNNLKVKLHRARKRLGEILKVIMPTELESVVH</sequence>
<evidence type="ECO:0000256" key="5">
    <source>
        <dbReference type="ARBA" id="ARBA00023163"/>
    </source>
</evidence>
<dbReference type="InterPro" id="IPR039425">
    <property type="entry name" value="RNA_pol_sigma-70-like"/>
</dbReference>
<organism evidence="8 9">
    <name type="scientific">Reichenbachiella agarivorans</name>
    <dbReference type="NCBI Taxonomy" id="2979464"/>
    <lineage>
        <taxon>Bacteria</taxon>
        <taxon>Pseudomonadati</taxon>
        <taxon>Bacteroidota</taxon>
        <taxon>Cytophagia</taxon>
        <taxon>Cytophagales</taxon>
        <taxon>Reichenbachiellaceae</taxon>
        <taxon>Reichenbachiella</taxon>
    </lineage>
</organism>
<dbReference type="Gene3D" id="1.10.1740.10">
    <property type="match status" value="1"/>
</dbReference>
<evidence type="ECO:0000256" key="2">
    <source>
        <dbReference type="ARBA" id="ARBA00023015"/>
    </source>
</evidence>
<proteinExistence type="inferred from homology"/>
<dbReference type="Gene3D" id="1.10.10.10">
    <property type="entry name" value="Winged helix-like DNA-binding domain superfamily/Winged helix DNA-binding domain"/>
    <property type="match status" value="1"/>
</dbReference>
<protein>
    <submittedName>
        <fullName evidence="8">Sigma-70 family RNA polymerase sigma factor</fullName>
    </submittedName>
</protein>
<evidence type="ECO:0000256" key="3">
    <source>
        <dbReference type="ARBA" id="ARBA00023082"/>
    </source>
</evidence>
<feature type="domain" description="RNA polymerase sigma-70 region 2" evidence="6">
    <location>
        <begin position="25"/>
        <end position="91"/>
    </location>
</feature>
<dbReference type="Pfam" id="PF04542">
    <property type="entry name" value="Sigma70_r2"/>
    <property type="match status" value="1"/>
</dbReference>
<evidence type="ECO:0000256" key="4">
    <source>
        <dbReference type="ARBA" id="ARBA00023125"/>
    </source>
</evidence>
<dbReference type="PANTHER" id="PTHR43133">
    <property type="entry name" value="RNA POLYMERASE ECF-TYPE SIGMA FACTO"/>
    <property type="match status" value="1"/>
</dbReference>
<feature type="domain" description="RNA polymerase sigma factor 70 region 4 type 2" evidence="7">
    <location>
        <begin position="123"/>
        <end position="172"/>
    </location>
</feature>
<evidence type="ECO:0000256" key="1">
    <source>
        <dbReference type="ARBA" id="ARBA00010641"/>
    </source>
</evidence>
<dbReference type="InterPro" id="IPR013249">
    <property type="entry name" value="RNA_pol_sigma70_r4_t2"/>
</dbReference>
<dbReference type="InterPro" id="IPR013324">
    <property type="entry name" value="RNA_pol_sigma_r3/r4-like"/>
</dbReference>
<keyword evidence="4" id="KW-0238">DNA-binding</keyword>
<dbReference type="NCBIfam" id="TIGR02937">
    <property type="entry name" value="sigma70-ECF"/>
    <property type="match status" value="1"/>
</dbReference>
<dbReference type="RefSeq" id="WP_262310081.1">
    <property type="nucleotide sequence ID" value="NZ_CP106679.1"/>
</dbReference>